<organism evidence="1 2">
    <name type="scientific">Reticulibacter mediterranei</name>
    <dbReference type="NCBI Taxonomy" id="2778369"/>
    <lineage>
        <taxon>Bacteria</taxon>
        <taxon>Bacillati</taxon>
        <taxon>Chloroflexota</taxon>
        <taxon>Ktedonobacteria</taxon>
        <taxon>Ktedonobacterales</taxon>
        <taxon>Reticulibacteraceae</taxon>
        <taxon>Reticulibacter</taxon>
    </lineage>
</organism>
<sequence length="216" mass="23308">MKTLAIVGAGPGLGLSLAKTFGQHDFRVALIARNQEKLDTYMQQLREMHVEAAGFSADVLHTAQLEAALARVKETFGPVDVLEYSPTPSITDVASVLDVAPENAQFQFDYIVRGALAGVRAVLPDMLAKGDGGLIFTMGGASITPTPMMGNVGIAMAGLRNYVSNLHEVLKPKGIYAGTMSVMGWFKNTDETPARIAASIYEMYEQREQGEHVFEV</sequence>
<dbReference type="SUPFAM" id="SSF51735">
    <property type="entry name" value="NAD(P)-binding Rossmann-fold domains"/>
    <property type="match status" value="1"/>
</dbReference>
<gene>
    <name evidence="1" type="ORF">KSF_103890</name>
</gene>
<dbReference type="Proteomes" id="UP000597444">
    <property type="component" value="Unassembled WGS sequence"/>
</dbReference>
<dbReference type="RefSeq" id="WP_220210870.1">
    <property type="nucleotide sequence ID" value="NZ_BNJK01000002.1"/>
</dbReference>
<dbReference type="Pfam" id="PF00106">
    <property type="entry name" value="adh_short"/>
    <property type="match status" value="1"/>
</dbReference>
<dbReference type="InterPro" id="IPR002347">
    <property type="entry name" value="SDR_fam"/>
</dbReference>
<keyword evidence="2" id="KW-1185">Reference proteome</keyword>
<dbReference type="InterPro" id="IPR036291">
    <property type="entry name" value="NAD(P)-bd_dom_sf"/>
</dbReference>
<name>A0A8J3J419_9CHLR</name>
<dbReference type="PANTHER" id="PTHR43431">
    <property type="entry name" value="OXIDOREDUCTASE, SHORT CHAIN DEHYDROGENASE/REDUCTASE FAMILY (AFU_ORTHOLOGUE AFUA_5G14000)"/>
    <property type="match status" value="1"/>
</dbReference>
<dbReference type="Gene3D" id="3.40.50.720">
    <property type="entry name" value="NAD(P)-binding Rossmann-like Domain"/>
    <property type="match status" value="1"/>
</dbReference>
<accession>A0A8J3J419</accession>
<evidence type="ECO:0000313" key="1">
    <source>
        <dbReference type="EMBL" id="GHP00342.1"/>
    </source>
</evidence>
<proteinExistence type="predicted"/>
<evidence type="ECO:0000313" key="2">
    <source>
        <dbReference type="Proteomes" id="UP000597444"/>
    </source>
</evidence>
<dbReference type="PANTHER" id="PTHR43431:SF7">
    <property type="entry name" value="OXIDOREDUCTASE, SHORT CHAIN DEHYDROGENASE_REDUCTASE FAMILY (AFU_ORTHOLOGUE AFUA_5G14000)"/>
    <property type="match status" value="1"/>
</dbReference>
<protein>
    <submittedName>
        <fullName evidence="1">Short-chain dehydrogenase</fullName>
    </submittedName>
</protein>
<reference evidence="1" key="1">
    <citation type="submission" date="2020-10" db="EMBL/GenBank/DDBJ databases">
        <title>Taxonomic study of unclassified bacteria belonging to the class Ktedonobacteria.</title>
        <authorList>
            <person name="Yabe S."/>
            <person name="Wang C.M."/>
            <person name="Zheng Y."/>
            <person name="Sakai Y."/>
            <person name="Cavaletti L."/>
            <person name="Monciardini P."/>
            <person name="Donadio S."/>
        </authorList>
    </citation>
    <scope>NUCLEOTIDE SEQUENCE</scope>
    <source>
        <strain evidence="1">ID150040</strain>
    </source>
</reference>
<dbReference type="EMBL" id="BNJK01000002">
    <property type="protein sequence ID" value="GHP00342.1"/>
    <property type="molecule type" value="Genomic_DNA"/>
</dbReference>
<comment type="caution">
    <text evidence="1">The sequence shown here is derived from an EMBL/GenBank/DDBJ whole genome shotgun (WGS) entry which is preliminary data.</text>
</comment>
<dbReference type="AlphaFoldDB" id="A0A8J3J419"/>